<comment type="caution">
    <text evidence="2">The sequence shown here is derived from an EMBL/GenBank/DDBJ whole genome shotgun (WGS) entry which is preliminary data.</text>
</comment>
<dbReference type="Proteomes" id="UP000604046">
    <property type="component" value="Unassembled WGS sequence"/>
</dbReference>
<name>A0A812JE69_9DINO</name>
<protein>
    <submittedName>
        <fullName evidence="2">MROH1 protein</fullName>
    </submittedName>
</protein>
<feature type="non-terminal residue" evidence="2">
    <location>
        <position position="1"/>
    </location>
</feature>
<accession>A0A812JE69</accession>
<dbReference type="EMBL" id="CAJNDS010000431">
    <property type="protein sequence ID" value="CAE7205295.1"/>
    <property type="molecule type" value="Genomic_DNA"/>
</dbReference>
<evidence type="ECO:0000313" key="3">
    <source>
        <dbReference type="Proteomes" id="UP000604046"/>
    </source>
</evidence>
<evidence type="ECO:0000259" key="1">
    <source>
        <dbReference type="Pfam" id="PF23210"/>
    </source>
</evidence>
<dbReference type="Pfam" id="PF23210">
    <property type="entry name" value="HEAT_Maestro_2"/>
    <property type="match status" value="1"/>
</dbReference>
<keyword evidence="3" id="KW-1185">Reference proteome</keyword>
<dbReference type="OrthoDB" id="440952at2759"/>
<reference evidence="2" key="1">
    <citation type="submission" date="2021-02" db="EMBL/GenBank/DDBJ databases">
        <authorList>
            <person name="Dougan E. K."/>
            <person name="Rhodes N."/>
            <person name="Thang M."/>
            <person name="Chan C."/>
        </authorList>
    </citation>
    <scope>NUCLEOTIDE SEQUENCE</scope>
</reference>
<feature type="domain" description="MROH2B-like HEAT-repeats" evidence="1">
    <location>
        <begin position="142"/>
        <end position="247"/>
    </location>
</feature>
<sequence length="272" mass="28833">MVSCATDHGDPLDTHDLTFARDFAKASKAIRSAGKSASQALPDDFKKAAQILGAVFALVMSAWTSWKDPNLRVAALEALGHISLVIPKDQFLTNADALLEHIISLLSRQGALTSPASPLPPLQLLRGASLALQACIDADPEILTLENTLQTMLSSLFAWAALKGPLQESGLSPEALQSQAELFQCFEILAECFGRESFGFLLHKAKGSREDRLASLMVLRHLLGGRAASGAVNIVEGMQQLLLDQDPAVGLMLGELLVAAANADLLGSGPTE</sequence>
<proteinExistence type="predicted"/>
<dbReference type="InterPro" id="IPR016024">
    <property type="entry name" value="ARM-type_fold"/>
</dbReference>
<dbReference type="SUPFAM" id="SSF48371">
    <property type="entry name" value="ARM repeat"/>
    <property type="match status" value="1"/>
</dbReference>
<gene>
    <name evidence="2" type="primary">MROH1</name>
    <name evidence="2" type="ORF">SNAT2548_LOCUS6462</name>
</gene>
<dbReference type="AlphaFoldDB" id="A0A812JE69"/>
<evidence type="ECO:0000313" key="2">
    <source>
        <dbReference type="EMBL" id="CAE7205295.1"/>
    </source>
</evidence>
<dbReference type="InterPro" id="IPR055408">
    <property type="entry name" value="HEAT_MROH2B-like"/>
</dbReference>
<organism evidence="2 3">
    <name type="scientific">Symbiodinium natans</name>
    <dbReference type="NCBI Taxonomy" id="878477"/>
    <lineage>
        <taxon>Eukaryota</taxon>
        <taxon>Sar</taxon>
        <taxon>Alveolata</taxon>
        <taxon>Dinophyceae</taxon>
        <taxon>Suessiales</taxon>
        <taxon>Symbiodiniaceae</taxon>
        <taxon>Symbiodinium</taxon>
    </lineage>
</organism>